<protein>
    <submittedName>
        <fullName evidence="1">ABC transporter ATP-binding protein</fullName>
    </submittedName>
</protein>
<keyword evidence="2" id="KW-1185">Reference proteome</keyword>
<proteinExistence type="predicted"/>
<dbReference type="EMBL" id="CP066744">
    <property type="protein sequence ID" value="QQK08490.1"/>
    <property type="molecule type" value="Genomic_DNA"/>
</dbReference>
<name>A0AC61MWM0_9FIRM</name>
<dbReference type="Proteomes" id="UP000595814">
    <property type="component" value="Chromosome"/>
</dbReference>
<sequence>MAYDSSNVKTHSNMTLIKRFVPYFSNYKSILFFDLFCASLTTVNEMVLPLILRYLTNTGMEDISLITLSTIGKLGALFFVLKIIDVLSGYYMQKTGHIMGAKIETDMRKDVFNHLHKLSDSYFNDTKVGQIMTRITNDLFDVTEFAHHCPEEYFIGAIKIIVSFILLININVPLTLVIFAIIPMMIIASGKYRKRMRKSFKAQRNHIGEINSQIEDSLLGVKVVKSFTNEEQEIKKFEEGNQEFLDIKKETYTHMAGYQMITKIFDGLMYLAVIVFGGIFMMRGTLLPGDLVAYVLFVNTLLATVRRIVEFAEQFQRGMTGIERFTELMDQDIEIFDEPDAVELKDVKGDILVDHVTFKYHDNDDIILDDITLNIEHGANVALVGPSGGGKTTLCNLIPRFYDVTDGRITIDGKDIRGLTLKSLRSNIGMVQQDVYLFSGTVLDNIEYGKPGASKEDIIKAAKLAGAYDFIMGLPKGFDTYVGERGVKLSGGQKQRISIARVFLKNPPILILDEATSALDNRSEKIIQKSLEKLAKGRTTLTIAHRLTTIQNADKIIVLTEDGIVEEGNHKELMKKKGYYYNLYTQGNMDLNKMGLDGFLDNLVTA</sequence>
<keyword evidence="1" id="KW-0547">Nucleotide-binding</keyword>
<evidence type="ECO:0000313" key="2">
    <source>
        <dbReference type="Proteomes" id="UP000595814"/>
    </source>
</evidence>
<gene>
    <name evidence="1" type="ORF">JFY71_02835</name>
</gene>
<keyword evidence="1" id="KW-0067">ATP-binding</keyword>
<reference evidence="1 2" key="1">
    <citation type="journal article" date="2022" name="Int. J. Syst. Evol. Microbiol.">
        <title>Miniphocaeibacter halophilus sp. nov., an ammonium-tolerant acetate-producing bacterium isolated from a biogas system.</title>
        <authorList>
            <person name="Schnurer A."/>
            <person name="Singh A."/>
            <person name="Bi S."/>
            <person name="Qiao W."/>
            <person name="Westerholm M."/>
        </authorList>
    </citation>
    <scope>NUCLEOTIDE SEQUENCE [LARGE SCALE GENOMIC DNA]</scope>
    <source>
        <strain evidence="1 2">AMB_01</strain>
    </source>
</reference>
<evidence type="ECO:0000313" key="1">
    <source>
        <dbReference type="EMBL" id="QQK08490.1"/>
    </source>
</evidence>
<accession>A0AC61MWM0</accession>
<organism evidence="1 2">
    <name type="scientific">Miniphocaeibacter halophilus</name>
    <dbReference type="NCBI Taxonomy" id="2931922"/>
    <lineage>
        <taxon>Bacteria</taxon>
        <taxon>Bacillati</taxon>
        <taxon>Bacillota</taxon>
        <taxon>Tissierellia</taxon>
        <taxon>Tissierellales</taxon>
        <taxon>Peptoniphilaceae</taxon>
        <taxon>Miniphocaeibacter</taxon>
    </lineage>
</organism>